<gene>
    <name evidence="2" type="ORF">L0U88_01910</name>
</gene>
<feature type="domain" description="Beta-lactamase-related" evidence="1">
    <location>
        <begin position="154"/>
        <end position="456"/>
    </location>
</feature>
<keyword evidence="3" id="KW-1185">Reference proteome</keyword>
<evidence type="ECO:0000313" key="2">
    <source>
        <dbReference type="EMBL" id="MCF1713380.1"/>
    </source>
</evidence>
<dbReference type="RefSeq" id="WP_234863913.1">
    <property type="nucleotide sequence ID" value="NZ_JAKEVY010000001.1"/>
</dbReference>
<dbReference type="InterPro" id="IPR012338">
    <property type="entry name" value="Beta-lactam/transpept-like"/>
</dbReference>
<dbReference type="Proteomes" id="UP001200145">
    <property type="component" value="Unassembled WGS sequence"/>
</dbReference>
<reference evidence="2 3" key="1">
    <citation type="submission" date="2022-01" db="EMBL/GenBank/DDBJ databases">
        <title>Flavihumibacter sp. nov., isolated from sediment of a river.</title>
        <authorList>
            <person name="Liu H."/>
        </authorList>
    </citation>
    <scope>NUCLEOTIDE SEQUENCE [LARGE SCALE GENOMIC DNA]</scope>
    <source>
        <strain evidence="2 3">RY-1</strain>
    </source>
</reference>
<dbReference type="PANTHER" id="PTHR43283">
    <property type="entry name" value="BETA-LACTAMASE-RELATED"/>
    <property type="match status" value="1"/>
</dbReference>
<dbReference type="SUPFAM" id="SSF56601">
    <property type="entry name" value="beta-lactamase/transpeptidase-like"/>
    <property type="match status" value="1"/>
</dbReference>
<dbReference type="InterPro" id="IPR001466">
    <property type="entry name" value="Beta-lactam-related"/>
</dbReference>
<dbReference type="PANTHER" id="PTHR43283:SF7">
    <property type="entry name" value="BETA-LACTAMASE-RELATED DOMAIN-CONTAINING PROTEIN"/>
    <property type="match status" value="1"/>
</dbReference>
<protein>
    <submittedName>
        <fullName evidence="2">Beta-lactamase family protein</fullName>
    </submittedName>
</protein>
<dbReference type="InterPro" id="IPR050789">
    <property type="entry name" value="Diverse_Enzym_Activities"/>
</dbReference>
<proteinExistence type="predicted"/>
<dbReference type="Gene3D" id="3.40.710.10">
    <property type="entry name" value="DD-peptidase/beta-lactamase superfamily"/>
    <property type="match status" value="1"/>
</dbReference>
<organism evidence="2 3">
    <name type="scientific">Flavihumibacter fluminis</name>
    <dbReference type="NCBI Taxonomy" id="2909236"/>
    <lineage>
        <taxon>Bacteria</taxon>
        <taxon>Pseudomonadati</taxon>
        <taxon>Bacteroidota</taxon>
        <taxon>Chitinophagia</taxon>
        <taxon>Chitinophagales</taxon>
        <taxon>Chitinophagaceae</taxon>
        <taxon>Flavihumibacter</taxon>
    </lineage>
</organism>
<accession>A0ABS9BDK9</accession>
<comment type="caution">
    <text evidence="2">The sequence shown here is derived from an EMBL/GenBank/DDBJ whole genome shotgun (WGS) entry which is preliminary data.</text>
</comment>
<evidence type="ECO:0000313" key="3">
    <source>
        <dbReference type="Proteomes" id="UP001200145"/>
    </source>
</evidence>
<name>A0ABS9BDK9_9BACT</name>
<evidence type="ECO:0000259" key="1">
    <source>
        <dbReference type="Pfam" id="PF00144"/>
    </source>
</evidence>
<sequence length="464" mass="51675">MNRIKRIAAVLLLITLSYLVYYCWNAFPILTGYSAKMACSCMYLGDRTLKSVEEQELGSFPLKLASVEVQPDSSVVATVAGMAKQTAVFRPGLGCTLVNEISKEELKKQVWQLPVLPEINPDTIDWPMGDRIPVLKLDSVMPNQRELLLPQAVQAAFVNLREDQPVRTRAVLVVHKGELVAEQYAPGFDRHHRQLSWSMAKSITGTLIGMLVKEGKLSLDQPAPVASWKTSTDGRAAITVRQLLQQTSGLDFDENYSKPTDATNMLFRKADMAGYTASHALKVQPGSTFYYSSGNSNILSGILRSTLGDSLYHKYPYEKLFYKLGMYSAVMETDASGNFVGSSYVYATPRDWARLGLLYLQNGNWNNEQLLPENWVKMATEPVAAAPAGEYGFQIWLNAGNPIGSSNRKYPSLPADLYYFSGYEGQQVLMIPSKELVIVRLGQTANSQWFDTETFVNRILTAIQ</sequence>
<dbReference type="Pfam" id="PF00144">
    <property type="entry name" value="Beta-lactamase"/>
    <property type="match status" value="1"/>
</dbReference>
<dbReference type="EMBL" id="JAKEVY010000001">
    <property type="protein sequence ID" value="MCF1713380.1"/>
    <property type="molecule type" value="Genomic_DNA"/>
</dbReference>